<dbReference type="SUPFAM" id="SSF55383">
    <property type="entry name" value="Copper amine oxidase, domain N"/>
    <property type="match status" value="1"/>
</dbReference>
<name>A0ABQ4N4Z5_9BACL</name>
<dbReference type="EMBL" id="BOVJ01000058">
    <property type="protein sequence ID" value="GIQ63252.1"/>
    <property type="molecule type" value="Genomic_DNA"/>
</dbReference>
<dbReference type="Proteomes" id="UP000680304">
    <property type="component" value="Unassembled WGS sequence"/>
</dbReference>
<keyword evidence="3" id="KW-1185">Reference proteome</keyword>
<dbReference type="InterPro" id="IPR012854">
    <property type="entry name" value="Cu_amine_oxidase-like_N"/>
</dbReference>
<protein>
    <recommendedName>
        <fullName evidence="1">Copper amine oxidase-like N-terminal domain-containing protein</fullName>
    </recommendedName>
</protein>
<accession>A0ABQ4N4Z5</accession>
<feature type="domain" description="Copper amine oxidase-like N-terminal" evidence="1">
    <location>
        <begin position="196"/>
        <end position="295"/>
    </location>
</feature>
<comment type="caution">
    <text evidence="2">The sequence shown here is derived from an EMBL/GenBank/DDBJ whole genome shotgun (WGS) entry which is preliminary data.</text>
</comment>
<evidence type="ECO:0000313" key="2">
    <source>
        <dbReference type="EMBL" id="GIQ63252.1"/>
    </source>
</evidence>
<dbReference type="InterPro" id="IPR036582">
    <property type="entry name" value="Mao_N_sf"/>
</dbReference>
<proteinExistence type="predicted"/>
<sequence>MNASTLERLEYNRIRAMLADYTVSPEGRQLAERHEPETNPKRVRAWLNETSEAAALLATGASVPLSAMEGVGPLLSLLGKSKIYNEQELGYLSAWLQAIAQMKRYMNGKRIKQGLLSREIMSQWMFPVIYSSLYNRLNLEKCEGGDLKLKKNNLWLSSLALIICLSFSSFSSVHAEAKSTVKIRYESRFVSEFPEITQEMAIEKGRIFLPLRDLASILQLMVQWNQKQKTATFIQPGKELVLSTQTNKIMSNGQTYLLDVPLKIYKQRIYVPVRFVAEWFDGEAKWDAQTRTVLIKDNSPFISTSLDHEMYWFDHLKGTLYRSTGGQSSIKLGSYKLPAGSGSGPTFSSIKAEKLSASNRWLSMNLAVHGIGVNYVRHGLFLKDGQVLNHSELEYSGEYPLKHMDRYDEKAVLSDGIQVQIMNAEGEIIKIYDLQALTGIEDRMMIEKVTDKYMLVRPFNTPYLVLIDLVKKESVKLYQRFYSEEDQAASENVGYNSTEFHQFFDLKLVKEVGDTLYFTRTSIESGETLTYTYTIGK</sequence>
<evidence type="ECO:0000259" key="1">
    <source>
        <dbReference type="Pfam" id="PF07833"/>
    </source>
</evidence>
<dbReference type="Pfam" id="PF07833">
    <property type="entry name" value="Cu_amine_oxidN1"/>
    <property type="match status" value="1"/>
</dbReference>
<dbReference type="Gene3D" id="3.30.457.10">
    <property type="entry name" value="Copper amine oxidase-like, N-terminal domain"/>
    <property type="match status" value="1"/>
</dbReference>
<evidence type="ECO:0000313" key="3">
    <source>
        <dbReference type="Proteomes" id="UP000680304"/>
    </source>
</evidence>
<organism evidence="2 3">
    <name type="scientific">Paenibacillus cisolokensis</name>
    <dbReference type="NCBI Taxonomy" id="1658519"/>
    <lineage>
        <taxon>Bacteria</taxon>
        <taxon>Bacillati</taxon>
        <taxon>Bacillota</taxon>
        <taxon>Bacilli</taxon>
        <taxon>Bacillales</taxon>
        <taxon>Paenibacillaceae</taxon>
        <taxon>Paenibacillus</taxon>
    </lineage>
</organism>
<reference evidence="2 3" key="1">
    <citation type="submission" date="2021-04" db="EMBL/GenBank/DDBJ databases">
        <title>Draft genome sequence of Paenibacillus cisolokensis, LC2-13A.</title>
        <authorList>
            <person name="Uke A."/>
            <person name="Chhe C."/>
            <person name="Baramee S."/>
            <person name="Kosugi A."/>
        </authorList>
    </citation>
    <scope>NUCLEOTIDE SEQUENCE [LARGE SCALE GENOMIC DNA]</scope>
    <source>
        <strain evidence="2 3">LC2-13A</strain>
    </source>
</reference>
<gene>
    <name evidence="2" type="ORF">PACILC2_18200</name>
</gene>